<gene>
    <name evidence="2" type="ORF">Aory04_001330000</name>
</gene>
<evidence type="ECO:0000313" key="3">
    <source>
        <dbReference type="Proteomes" id="UP001165205"/>
    </source>
</evidence>
<reference evidence="2" key="1">
    <citation type="submission" date="2023-04" db="EMBL/GenBank/DDBJ databases">
        <title>Aspergillus oryzae NBRC 4228.</title>
        <authorList>
            <person name="Ichikawa N."/>
            <person name="Sato H."/>
            <person name="Tonouchi N."/>
        </authorList>
    </citation>
    <scope>NUCLEOTIDE SEQUENCE</scope>
    <source>
        <strain evidence="2">NBRC 4228</strain>
    </source>
</reference>
<evidence type="ECO:0000256" key="1">
    <source>
        <dbReference type="SAM" id="MobiDB-lite"/>
    </source>
</evidence>
<comment type="caution">
    <text evidence="2">The sequence shown here is derived from an EMBL/GenBank/DDBJ whole genome shotgun (WGS) entry which is preliminary data.</text>
</comment>
<dbReference type="InterPro" id="IPR036412">
    <property type="entry name" value="HAD-like_sf"/>
</dbReference>
<dbReference type="EMBL" id="BSYA01000329">
    <property type="protein sequence ID" value="GMG38646.1"/>
    <property type="molecule type" value="Genomic_DNA"/>
</dbReference>
<sequence>MSNNSEPPGATASGPAITDDNDARNDKLRLRCRMLEMEGLQDDNSLGPQAGLLFNRLICTGAVTPEVKEALVGHLNKEHRLDVWAFEDSPLDLQMLSRADKAIVVVREEATRSQPRCLGNV</sequence>
<organism evidence="2 3">
    <name type="scientific">Aspergillus oryzae</name>
    <name type="common">Yellow koji mold</name>
    <dbReference type="NCBI Taxonomy" id="5062"/>
    <lineage>
        <taxon>Eukaryota</taxon>
        <taxon>Fungi</taxon>
        <taxon>Dikarya</taxon>
        <taxon>Ascomycota</taxon>
        <taxon>Pezizomycotina</taxon>
        <taxon>Eurotiomycetes</taxon>
        <taxon>Eurotiomycetidae</taxon>
        <taxon>Eurotiales</taxon>
        <taxon>Aspergillaceae</taxon>
        <taxon>Aspergillus</taxon>
        <taxon>Aspergillus subgen. Circumdati</taxon>
    </lineage>
</organism>
<dbReference type="SUPFAM" id="SSF56784">
    <property type="entry name" value="HAD-like"/>
    <property type="match status" value="1"/>
</dbReference>
<feature type="region of interest" description="Disordered" evidence="1">
    <location>
        <begin position="1"/>
        <end position="24"/>
    </location>
</feature>
<name>A0AAN4Z1D3_ASPOZ</name>
<evidence type="ECO:0000313" key="2">
    <source>
        <dbReference type="EMBL" id="GMG38646.1"/>
    </source>
</evidence>
<protein>
    <submittedName>
        <fullName evidence="2">Unnamed protein product</fullName>
    </submittedName>
</protein>
<dbReference type="Proteomes" id="UP001165205">
    <property type="component" value="Unassembled WGS sequence"/>
</dbReference>
<dbReference type="AlphaFoldDB" id="A0AAN4Z1D3"/>
<accession>A0AAN4Z1D3</accession>
<proteinExistence type="predicted"/>